<protein>
    <submittedName>
        <fullName evidence="2">Uncharacterized protein</fullName>
    </submittedName>
</protein>
<keyword evidence="3" id="KW-1185">Reference proteome</keyword>
<evidence type="ECO:0000256" key="1">
    <source>
        <dbReference type="SAM" id="MobiDB-lite"/>
    </source>
</evidence>
<dbReference type="Proteomes" id="UP000022447">
    <property type="component" value="Unassembled WGS sequence"/>
</dbReference>
<accession>X7EFJ5</accession>
<dbReference type="RefSeq" id="WP_157577847.1">
    <property type="nucleotide sequence ID" value="NZ_JALZ01000009.1"/>
</dbReference>
<organism evidence="2 3">
    <name type="scientific">Roseivivax halodurans JCM 10272</name>
    <dbReference type="NCBI Taxonomy" id="1449350"/>
    <lineage>
        <taxon>Bacteria</taxon>
        <taxon>Pseudomonadati</taxon>
        <taxon>Pseudomonadota</taxon>
        <taxon>Alphaproteobacteria</taxon>
        <taxon>Rhodobacterales</taxon>
        <taxon>Roseobacteraceae</taxon>
        <taxon>Roseivivax</taxon>
    </lineage>
</organism>
<evidence type="ECO:0000313" key="2">
    <source>
        <dbReference type="EMBL" id="ETX14717.1"/>
    </source>
</evidence>
<dbReference type="EMBL" id="JALZ01000009">
    <property type="protein sequence ID" value="ETX14717.1"/>
    <property type="molecule type" value="Genomic_DNA"/>
</dbReference>
<feature type="compositionally biased region" description="Basic and acidic residues" evidence="1">
    <location>
        <begin position="30"/>
        <end position="46"/>
    </location>
</feature>
<proteinExistence type="predicted"/>
<name>X7EFJ5_9RHOB</name>
<reference evidence="2 3" key="1">
    <citation type="submission" date="2014-01" db="EMBL/GenBank/DDBJ databases">
        <title>Roseivivax halodurans JCM 10272 Genome Sequencing.</title>
        <authorList>
            <person name="Lai Q."/>
            <person name="Li G."/>
            <person name="Shao Z."/>
        </authorList>
    </citation>
    <scope>NUCLEOTIDE SEQUENCE [LARGE SCALE GENOMIC DNA]</scope>
    <source>
        <strain evidence="2 3">JCM 10272</strain>
    </source>
</reference>
<comment type="caution">
    <text evidence="2">The sequence shown here is derived from an EMBL/GenBank/DDBJ whole genome shotgun (WGS) entry which is preliminary data.</text>
</comment>
<feature type="region of interest" description="Disordered" evidence="1">
    <location>
        <begin position="26"/>
        <end position="46"/>
    </location>
</feature>
<dbReference type="STRING" id="1449350.OCH239_21725"/>
<dbReference type="AlphaFoldDB" id="X7EFJ5"/>
<evidence type="ECO:0000313" key="3">
    <source>
        <dbReference type="Proteomes" id="UP000022447"/>
    </source>
</evidence>
<sequence>MTQWLKTLGEWLAALAAPKPALVRVPARAEAPRRPASNRDRLTPRR</sequence>
<gene>
    <name evidence="2" type="ORF">OCH239_21725</name>
</gene>